<dbReference type="RefSeq" id="WP_067543904.1">
    <property type="nucleotide sequence ID" value="NZ_CP012836.1"/>
</dbReference>
<dbReference type="AlphaFoldDB" id="A0A142EK36"/>
<reference evidence="2" key="1">
    <citation type="submission" date="2015-09" db="EMBL/GenBank/DDBJ databases">
        <title>Complete sequence of Algoriphagus sp. M8-2.</title>
        <authorList>
            <person name="Shintani M."/>
        </authorList>
    </citation>
    <scope>NUCLEOTIDE SEQUENCE [LARGE SCALE GENOMIC DNA]</scope>
    <source>
        <strain evidence="2">M8-2</strain>
    </source>
</reference>
<dbReference type="PATRIC" id="fig|1727163.4.peg.767"/>
<evidence type="ECO:0000313" key="1">
    <source>
        <dbReference type="EMBL" id="AMQ55491.1"/>
    </source>
</evidence>
<dbReference type="EMBL" id="CP012836">
    <property type="protein sequence ID" value="AMQ55491.1"/>
    <property type="molecule type" value="Genomic_DNA"/>
</dbReference>
<proteinExistence type="predicted"/>
<gene>
    <name evidence="1" type="ORF">AO498_03690</name>
</gene>
<dbReference type="KEGG" id="alm:AO498_03690"/>
<sequence length="120" mass="13791">MKISQEDFEQMKAKYDQEIKKGKSAKSNGKDIDDQTNWIYYTKEDLFEALNQEGVQGLRFYFTEYTKEVAEKFYGPDAEAYVGRLGMVYSPMIKSSENDAVTDTNGGYYDRGMLCPPVCQ</sequence>
<name>A0A142EK36_9BACT</name>
<reference evidence="1 2" key="2">
    <citation type="journal article" date="2016" name="Genome Announc.">
        <title>Complete Genome Sequence of Algoriphagus sp. Strain M8-2, Isolated from a Brackish Lake.</title>
        <authorList>
            <person name="Muraguchi Y."/>
            <person name="Kushimoto K."/>
            <person name="Ohtsubo Y."/>
            <person name="Suzuki T."/>
            <person name="Dohra H."/>
            <person name="Kimbara K."/>
            <person name="Shintani M."/>
        </authorList>
    </citation>
    <scope>NUCLEOTIDE SEQUENCE [LARGE SCALE GENOMIC DNA]</scope>
    <source>
        <strain evidence="1 2">M8-2</strain>
    </source>
</reference>
<organism evidence="1 2">
    <name type="scientific">Algoriphagus sanaruensis</name>
    <dbReference type="NCBI Taxonomy" id="1727163"/>
    <lineage>
        <taxon>Bacteria</taxon>
        <taxon>Pseudomonadati</taxon>
        <taxon>Bacteroidota</taxon>
        <taxon>Cytophagia</taxon>
        <taxon>Cytophagales</taxon>
        <taxon>Cyclobacteriaceae</taxon>
        <taxon>Algoriphagus</taxon>
    </lineage>
</organism>
<evidence type="ECO:0000313" key="2">
    <source>
        <dbReference type="Proteomes" id="UP000073816"/>
    </source>
</evidence>
<keyword evidence="2" id="KW-1185">Reference proteome</keyword>
<dbReference type="OrthoDB" id="838788at2"/>
<protein>
    <submittedName>
        <fullName evidence="1">Uncharacterized protein</fullName>
    </submittedName>
</protein>
<dbReference type="Proteomes" id="UP000073816">
    <property type="component" value="Chromosome"/>
</dbReference>
<dbReference type="STRING" id="1727163.AO498_03690"/>
<accession>A0A142EK36</accession>